<evidence type="ECO:0000313" key="1">
    <source>
        <dbReference type="EMBL" id="KAJ4005622.1"/>
    </source>
</evidence>
<protein>
    <submittedName>
        <fullName evidence="1">Uncharacterized protein</fullName>
    </submittedName>
</protein>
<name>A0A9W8U643_9HYPO</name>
<comment type="caution">
    <text evidence="1">The sequence shown here is derived from an EMBL/GenBank/DDBJ whole genome shotgun (WGS) entry which is preliminary data.</text>
</comment>
<dbReference type="EMBL" id="JAPDHF010000021">
    <property type="protein sequence ID" value="KAJ4005622.1"/>
    <property type="molecule type" value="Genomic_DNA"/>
</dbReference>
<gene>
    <name evidence="1" type="ORF">NW766_011174</name>
</gene>
<dbReference type="Proteomes" id="UP001152130">
    <property type="component" value="Unassembled WGS sequence"/>
</dbReference>
<dbReference type="OrthoDB" id="5094203at2759"/>
<dbReference type="AlphaFoldDB" id="A0A9W8U643"/>
<proteinExistence type="predicted"/>
<evidence type="ECO:0000313" key="2">
    <source>
        <dbReference type="Proteomes" id="UP001152130"/>
    </source>
</evidence>
<keyword evidence="2" id="KW-1185">Reference proteome</keyword>
<organism evidence="1 2">
    <name type="scientific">Fusarium irregulare</name>
    <dbReference type="NCBI Taxonomy" id="2494466"/>
    <lineage>
        <taxon>Eukaryota</taxon>
        <taxon>Fungi</taxon>
        <taxon>Dikarya</taxon>
        <taxon>Ascomycota</taxon>
        <taxon>Pezizomycotina</taxon>
        <taxon>Sordariomycetes</taxon>
        <taxon>Hypocreomycetidae</taxon>
        <taxon>Hypocreales</taxon>
        <taxon>Nectriaceae</taxon>
        <taxon>Fusarium</taxon>
        <taxon>Fusarium incarnatum-equiseti species complex</taxon>
    </lineage>
</organism>
<accession>A0A9W8U643</accession>
<sequence>MSTPPYSTPSSPTKRKLNATGLETAIPLEVVSNTEKESRLELLGDNIKEQAAKLKDRAQRAVKDPKIDHDDLRDSWRTLLMLIVSRTNEAAEIEAHKATAAQLKTTVEQLDQSREEHQAWFFLALIGDWCSGIHDRFKKDEGHVGHLWRGQLKKVLKKKGLSAVDADHEARSYTDFVAASGFQATKTLGLLQPELQSIEDWNANGKTGEAPATPDRNDTFHNARPELLDFLDDAGNVDWDGVWAACQERKSTARLYFEQGRLTASQLHQIRKVVDLWFRVHVSGWNEDGSPILSGPIINMVAKMVNERAKASSKPPVKIPDSPWYEGKWDNLQEEVLRSVSF</sequence>
<reference evidence="1" key="1">
    <citation type="submission" date="2022-10" db="EMBL/GenBank/DDBJ databases">
        <title>Fusarium specimens isolated from Avocado Roots.</title>
        <authorList>
            <person name="Stajich J."/>
            <person name="Roper C."/>
            <person name="Heimlech-Rivalta G."/>
        </authorList>
    </citation>
    <scope>NUCLEOTIDE SEQUENCE</scope>
    <source>
        <strain evidence="1">CF00143</strain>
    </source>
</reference>